<evidence type="ECO:0000256" key="4">
    <source>
        <dbReference type="ARBA" id="ARBA00022737"/>
    </source>
</evidence>
<feature type="repeat" description="WD" evidence="5">
    <location>
        <begin position="331"/>
        <end position="372"/>
    </location>
</feature>
<keyword evidence="8" id="KW-1185">Reference proteome</keyword>
<evidence type="ECO:0000256" key="3">
    <source>
        <dbReference type="ARBA" id="ARBA00022574"/>
    </source>
</evidence>
<dbReference type="eggNOG" id="KOG0296">
    <property type="taxonomic scope" value="Eukaryota"/>
</dbReference>
<dbReference type="SMART" id="SM00320">
    <property type="entry name" value="WD40"/>
    <property type="match status" value="8"/>
</dbReference>
<organism evidence="8">
    <name type="scientific">Selaginella moellendorffii</name>
    <name type="common">Spikemoss</name>
    <dbReference type="NCBI Taxonomy" id="88036"/>
    <lineage>
        <taxon>Eukaryota</taxon>
        <taxon>Viridiplantae</taxon>
        <taxon>Streptophyta</taxon>
        <taxon>Embryophyta</taxon>
        <taxon>Tracheophyta</taxon>
        <taxon>Lycopodiopsida</taxon>
        <taxon>Selaginellales</taxon>
        <taxon>Selaginellaceae</taxon>
        <taxon>Selaginella</taxon>
    </lineage>
</organism>
<feature type="compositionally biased region" description="Polar residues" evidence="6">
    <location>
        <begin position="1"/>
        <end position="12"/>
    </location>
</feature>
<feature type="compositionally biased region" description="Acidic residues" evidence="6">
    <location>
        <begin position="27"/>
        <end position="64"/>
    </location>
</feature>
<dbReference type="Pfam" id="PF00400">
    <property type="entry name" value="WD40"/>
    <property type="match status" value="8"/>
</dbReference>
<evidence type="ECO:0000256" key="2">
    <source>
        <dbReference type="ARBA" id="ARBA00022490"/>
    </source>
</evidence>
<dbReference type="PANTHER" id="PTHR19857:SF8">
    <property type="entry name" value="ANGIO-ASSOCIATED MIGRATORY CELL PROTEIN"/>
    <property type="match status" value="1"/>
</dbReference>
<evidence type="ECO:0000313" key="7">
    <source>
        <dbReference type="EMBL" id="EFJ32187.1"/>
    </source>
</evidence>
<dbReference type="STRING" id="88036.D8R5N8"/>
<feature type="repeat" description="WD" evidence="5">
    <location>
        <begin position="196"/>
        <end position="237"/>
    </location>
</feature>
<evidence type="ECO:0000256" key="1">
    <source>
        <dbReference type="ARBA" id="ARBA00004496"/>
    </source>
</evidence>
<evidence type="ECO:0000313" key="8">
    <source>
        <dbReference type="Proteomes" id="UP000001514"/>
    </source>
</evidence>
<reference evidence="7 8" key="1">
    <citation type="journal article" date="2011" name="Science">
        <title>The Selaginella genome identifies genetic changes associated with the evolution of vascular plants.</title>
        <authorList>
            <person name="Banks J.A."/>
            <person name="Nishiyama T."/>
            <person name="Hasebe M."/>
            <person name="Bowman J.L."/>
            <person name="Gribskov M."/>
            <person name="dePamphilis C."/>
            <person name="Albert V.A."/>
            <person name="Aono N."/>
            <person name="Aoyama T."/>
            <person name="Ambrose B.A."/>
            <person name="Ashton N.W."/>
            <person name="Axtell M.J."/>
            <person name="Barker E."/>
            <person name="Barker M.S."/>
            <person name="Bennetzen J.L."/>
            <person name="Bonawitz N.D."/>
            <person name="Chapple C."/>
            <person name="Cheng C."/>
            <person name="Correa L.G."/>
            <person name="Dacre M."/>
            <person name="DeBarry J."/>
            <person name="Dreyer I."/>
            <person name="Elias M."/>
            <person name="Engstrom E.M."/>
            <person name="Estelle M."/>
            <person name="Feng L."/>
            <person name="Finet C."/>
            <person name="Floyd S.K."/>
            <person name="Frommer W.B."/>
            <person name="Fujita T."/>
            <person name="Gramzow L."/>
            <person name="Gutensohn M."/>
            <person name="Harholt J."/>
            <person name="Hattori M."/>
            <person name="Heyl A."/>
            <person name="Hirai T."/>
            <person name="Hiwatashi Y."/>
            <person name="Ishikawa M."/>
            <person name="Iwata M."/>
            <person name="Karol K.G."/>
            <person name="Koehler B."/>
            <person name="Kolukisaoglu U."/>
            <person name="Kubo M."/>
            <person name="Kurata T."/>
            <person name="Lalonde S."/>
            <person name="Li K."/>
            <person name="Li Y."/>
            <person name="Litt A."/>
            <person name="Lyons E."/>
            <person name="Manning G."/>
            <person name="Maruyama T."/>
            <person name="Michael T.P."/>
            <person name="Mikami K."/>
            <person name="Miyazaki S."/>
            <person name="Morinaga S."/>
            <person name="Murata T."/>
            <person name="Mueller-Roeber B."/>
            <person name="Nelson D.R."/>
            <person name="Obara M."/>
            <person name="Oguri Y."/>
            <person name="Olmstead R.G."/>
            <person name="Onodera N."/>
            <person name="Petersen B.L."/>
            <person name="Pils B."/>
            <person name="Prigge M."/>
            <person name="Rensing S.A."/>
            <person name="Riano-Pachon D.M."/>
            <person name="Roberts A.W."/>
            <person name="Sato Y."/>
            <person name="Scheller H.V."/>
            <person name="Schulz B."/>
            <person name="Schulz C."/>
            <person name="Shakirov E.V."/>
            <person name="Shibagaki N."/>
            <person name="Shinohara N."/>
            <person name="Shippen D.E."/>
            <person name="Soerensen I."/>
            <person name="Sotooka R."/>
            <person name="Sugimoto N."/>
            <person name="Sugita M."/>
            <person name="Sumikawa N."/>
            <person name="Tanurdzic M."/>
            <person name="Theissen G."/>
            <person name="Ulvskov P."/>
            <person name="Wakazuki S."/>
            <person name="Weng J.K."/>
            <person name="Willats W.W."/>
            <person name="Wipf D."/>
            <person name="Wolf P.G."/>
            <person name="Yang L."/>
            <person name="Zimmer A.D."/>
            <person name="Zhu Q."/>
            <person name="Mitros T."/>
            <person name="Hellsten U."/>
            <person name="Loque D."/>
            <person name="Otillar R."/>
            <person name="Salamov A."/>
            <person name="Schmutz J."/>
            <person name="Shapiro H."/>
            <person name="Lindquist E."/>
            <person name="Lucas S."/>
            <person name="Rokhsar D."/>
            <person name="Grigoriev I.V."/>
        </authorList>
    </citation>
    <scope>NUCLEOTIDE SEQUENCE [LARGE SCALE GENOMIC DNA]</scope>
</reference>
<evidence type="ECO:0000256" key="6">
    <source>
        <dbReference type="SAM" id="MobiDB-lite"/>
    </source>
</evidence>
<dbReference type="Gramene" id="EFJ32187">
    <property type="protein sequence ID" value="EFJ32187"/>
    <property type="gene ID" value="SELMODRAFT_407455"/>
</dbReference>
<dbReference type="InParanoid" id="D8R5N8"/>
<dbReference type="EMBL" id="GL377572">
    <property type="protein sequence ID" value="EFJ32187.1"/>
    <property type="molecule type" value="Genomic_DNA"/>
</dbReference>
<feature type="repeat" description="WD" evidence="5">
    <location>
        <begin position="241"/>
        <end position="282"/>
    </location>
</feature>
<accession>D8R5N8</accession>
<dbReference type="HOGENOM" id="CLU_000288_57_9_1"/>
<dbReference type="PROSITE" id="PS00678">
    <property type="entry name" value="WD_REPEATS_1"/>
    <property type="match status" value="2"/>
</dbReference>
<dbReference type="Gene3D" id="2.130.10.10">
    <property type="entry name" value="YVTN repeat-like/Quinoprotein amine dehydrogenase"/>
    <property type="match status" value="1"/>
</dbReference>
<dbReference type="InterPro" id="IPR015943">
    <property type="entry name" value="WD40/YVTN_repeat-like_dom_sf"/>
</dbReference>
<feature type="repeat" description="WD" evidence="5">
    <location>
        <begin position="154"/>
        <end position="195"/>
    </location>
</feature>
<dbReference type="Proteomes" id="UP000001514">
    <property type="component" value="Unassembled WGS sequence"/>
</dbReference>
<dbReference type="FunFam" id="2.130.10.10:FF:000074">
    <property type="entry name" value="Angio-associated migratory cell protein-like protein"/>
    <property type="match status" value="1"/>
</dbReference>
<keyword evidence="3 5" id="KW-0853">WD repeat</keyword>
<comment type="subcellular location">
    <subcellularLocation>
        <location evidence="1">Cytoplasm</location>
    </subcellularLocation>
</comment>
<keyword evidence="2" id="KW-0963">Cytoplasm</keyword>
<feature type="repeat" description="WD" evidence="5">
    <location>
        <begin position="373"/>
        <end position="414"/>
    </location>
</feature>
<dbReference type="PROSITE" id="PS50294">
    <property type="entry name" value="WD_REPEATS_REGION"/>
    <property type="match status" value="4"/>
</dbReference>
<keyword evidence="4" id="KW-0677">Repeat</keyword>
<dbReference type="InterPro" id="IPR019775">
    <property type="entry name" value="WD40_repeat_CS"/>
</dbReference>
<evidence type="ECO:0000256" key="5">
    <source>
        <dbReference type="PROSITE-ProRule" id="PRU00221"/>
    </source>
</evidence>
<dbReference type="InterPro" id="IPR036322">
    <property type="entry name" value="WD40_repeat_dom_sf"/>
</dbReference>
<dbReference type="OMA" id="GPDEVMW"/>
<dbReference type="KEGG" id="smo:SELMODRAFT_407455"/>
<dbReference type="PANTHER" id="PTHR19857">
    <property type="entry name" value="MITOCHONDRIAL DIVISION PROTEIN 1-RELATED"/>
    <property type="match status" value="1"/>
</dbReference>
<sequence length="416" mass="44445">MAIQQNVAQQASGGDGDGDSPVFIDQADVDGEVLIDEQDLPDAEEDGDGEDEEEKEEEEEDGNDDSIHIFTGHTESVYAVACSPVESSVVATGGGDDKIFIWKIGDDAAPLELKEHKDSISSLAFSFDGKLLASGGLDGVVCVWDGVGSLKHRLEGPGEDIVWLCWHPRGHILLAGSQDFSVWMWNADSGACLSVFTGHSGSVICGCFTPDGKLVCTGSSDCSLRVWNPRSGECIRNIQGHPYHRGGVTCVAVSRDSSIALTGSADGSVCLVNIQSGRVLGTLSGHTQAIEAIALSPSLAWPSQSLSLAATGGRDKKLIVWDLQTLSVRLTCDHQDDVYRIIWSPSSEMIYTACLDGSVHAWNPRSGTRQKSFHGHSDGILDMALTCDGMAIVSGSDDTTARVFEYKKEQSLLFHV</sequence>
<proteinExistence type="predicted"/>
<feature type="repeat" description="WD" evidence="5">
    <location>
        <begin position="70"/>
        <end position="104"/>
    </location>
</feature>
<dbReference type="FunCoup" id="D8R5N8">
    <property type="interactions" value="4049"/>
</dbReference>
<dbReference type="AlphaFoldDB" id="D8R5N8"/>
<dbReference type="InterPro" id="IPR001680">
    <property type="entry name" value="WD40_rpt"/>
</dbReference>
<dbReference type="CDD" id="cd00200">
    <property type="entry name" value="WD40"/>
    <property type="match status" value="1"/>
</dbReference>
<dbReference type="PROSITE" id="PS50082">
    <property type="entry name" value="WD_REPEATS_2"/>
    <property type="match status" value="8"/>
</dbReference>
<dbReference type="SUPFAM" id="SSF50978">
    <property type="entry name" value="WD40 repeat-like"/>
    <property type="match status" value="1"/>
</dbReference>
<protein>
    <submittedName>
        <fullName evidence="7">Uncharacterized protein</fullName>
    </submittedName>
</protein>
<dbReference type="InterPro" id="IPR051179">
    <property type="entry name" value="WD_repeat_multifunction"/>
</dbReference>
<gene>
    <name evidence="7" type="ORF">SELMODRAFT_407455</name>
</gene>
<feature type="repeat" description="WD" evidence="5">
    <location>
        <begin position="283"/>
        <end position="331"/>
    </location>
</feature>
<feature type="region of interest" description="Disordered" evidence="6">
    <location>
        <begin position="1"/>
        <end position="68"/>
    </location>
</feature>
<dbReference type="GO" id="GO:0005737">
    <property type="term" value="C:cytoplasm"/>
    <property type="evidence" value="ECO:0007669"/>
    <property type="project" value="UniProtKB-SubCell"/>
</dbReference>
<feature type="repeat" description="WD" evidence="5">
    <location>
        <begin position="113"/>
        <end position="145"/>
    </location>
</feature>
<name>D8R5N8_SELML</name>